<feature type="region of interest" description="Disordered" evidence="2">
    <location>
        <begin position="1"/>
        <end position="41"/>
    </location>
</feature>
<keyword evidence="4" id="KW-1185">Reference proteome</keyword>
<evidence type="ECO:0000313" key="4">
    <source>
        <dbReference type="Proteomes" id="UP001465976"/>
    </source>
</evidence>
<dbReference type="EMBL" id="JBAHYK010003951">
    <property type="protein sequence ID" value="KAL0563095.1"/>
    <property type="molecule type" value="Genomic_DNA"/>
</dbReference>
<feature type="coiled-coil region" evidence="1">
    <location>
        <begin position="114"/>
        <end position="141"/>
    </location>
</feature>
<reference evidence="3 4" key="1">
    <citation type="submission" date="2024-02" db="EMBL/GenBank/DDBJ databases">
        <title>A draft genome for the cacao thread blight pathogen Marasmius crinis-equi.</title>
        <authorList>
            <person name="Cohen S.P."/>
            <person name="Baruah I.K."/>
            <person name="Amoako-Attah I."/>
            <person name="Bukari Y."/>
            <person name="Meinhardt L.W."/>
            <person name="Bailey B.A."/>
        </authorList>
    </citation>
    <scope>NUCLEOTIDE SEQUENCE [LARGE SCALE GENOMIC DNA]</scope>
    <source>
        <strain evidence="3 4">GH-76</strain>
    </source>
</reference>
<proteinExistence type="predicted"/>
<comment type="caution">
    <text evidence="3">The sequence shown here is derived from an EMBL/GenBank/DDBJ whole genome shotgun (WGS) entry which is preliminary data.</text>
</comment>
<evidence type="ECO:0000313" key="3">
    <source>
        <dbReference type="EMBL" id="KAL0563095.1"/>
    </source>
</evidence>
<name>A0ABR3EJR7_9AGAR</name>
<sequence length="194" mass="22567">MLGLKRQGEPLEDIRSGKVHVLETHDSPKAKRPLNDKDEELSRVQAKVERLRHEIQQLHASHDQDRCRIIGERINETKTLRQRHFFEIAQQHTAFDLLRKSDLKMEDEAHALHASILELELEQHKQSLSDLMTQLQKAVQDHVTQAYLDETIRRVELLLLSQQITVLEWIDIRLGCLEPQGQVSTEELHEGTTT</sequence>
<evidence type="ECO:0000256" key="2">
    <source>
        <dbReference type="SAM" id="MobiDB-lite"/>
    </source>
</evidence>
<evidence type="ECO:0000256" key="1">
    <source>
        <dbReference type="SAM" id="Coils"/>
    </source>
</evidence>
<protein>
    <submittedName>
        <fullName evidence="3">Uncharacterized protein</fullName>
    </submittedName>
</protein>
<dbReference type="Proteomes" id="UP001465976">
    <property type="component" value="Unassembled WGS sequence"/>
</dbReference>
<organism evidence="3 4">
    <name type="scientific">Marasmius crinis-equi</name>
    <dbReference type="NCBI Taxonomy" id="585013"/>
    <lineage>
        <taxon>Eukaryota</taxon>
        <taxon>Fungi</taxon>
        <taxon>Dikarya</taxon>
        <taxon>Basidiomycota</taxon>
        <taxon>Agaricomycotina</taxon>
        <taxon>Agaricomycetes</taxon>
        <taxon>Agaricomycetidae</taxon>
        <taxon>Agaricales</taxon>
        <taxon>Marasmiineae</taxon>
        <taxon>Marasmiaceae</taxon>
        <taxon>Marasmius</taxon>
    </lineage>
</organism>
<accession>A0ABR3EJR7</accession>
<keyword evidence="1" id="KW-0175">Coiled coil</keyword>
<gene>
    <name evidence="3" type="ORF">V5O48_018982</name>
</gene>